<dbReference type="InterPro" id="IPR050463">
    <property type="entry name" value="Gfo/Idh/MocA_oxidrdct_glycsds"/>
</dbReference>
<dbReference type="RefSeq" id="WP_186877239.1">
    <property type="nucleotide sequence ID" value="NZ_JACOPF010000006.1"/>
</dbReference>
<dbReference type="PANTHER" id="PTHR43818">
    <property type="entry name" value="BCDNA.GH03377"/>
    <property type="match status" value="1"/>
</dbReference>
<dbReference type="AlphaFoldDB" id="A0A923RRH4"/>
<proteinExistence type="predicted"/>
<sequence length="364" mass="40421">MKKWKIAIMGCGMIAQDIYIPQIKKMSKAELAAVCDINAARAKECAEKFAIPQWYSDYDELLEKCEFDILMDIASIPAHHEINMKALKAGKHLYSQKPVGLSVEQVTEQIEAAKEAHVKYSASPIHLLRPDIKKVREIIANGTIGKVTMIRVHASHGGPEYFQYRDADPSWFFKPGAGALYDMGVHGITMATAVMDRPAKEVGCMAAISEPERTVRSGAFDGKKIKTDMLPDNYLITLNWGDGCIGIIDTGFCQKASTVNMLEVYGTLGTVTILGELRIGEGDGVRLYLDDPEKKARGWMDPLPQMYPDKEFEQADSIADLIEAIENDTETGLPPEHARHVIDILCTIPKAAEEKRILPLHTEF</sequence>
<evidence type="ECO:0000313" key="4">
    <source>
        <dbReference type="EMBL" id="MBC5690586.1"/>
    </source>
</evidence>
<evidence type="ECO:0000313" key="5">
    <source>
        <dbReference type="Proteomes" id="UP000652477"/>
    </source>
</evidence>
<feature type="domain" description="Gfo/Idh/MocA-like oxidoreductase N-terminal" evidence="2">
    <location>
        <begin position="5"/>
        <end position="121"/>
    </location>
</feature>
<dbReference type="PANTHER" id="PTHR43818:SF11">
    <property type="entry name" value="BCDNA.GH03377"/>
    <property type="match status" value="1"/>
</dbReference>
<feature type="domain" description="GFO/IDH/MocA-like oxidoreductase" evidence="3">
    <location>
        <begin position="133"/>
        <end position="271"/>
    </location>
</feature>
<gene>
    <name evidence="4" type="ORF">H8S37_16870</name>
</gene>
<accession>A0A923RRH4</accession>
<keyword evidence="1" id="KW-0560">Oxidoreductase</keyword>
<dbReference type="InterPro" id="IPR036291">
    <property type="entry name" value="NAD(P)-bd_dom_sf"/>
</dbReference>
<keyword evidence="5" id="KW-1185">Reference proteome</keyword>
<dbReference type="GO" id="GO:0000166">
    <property type="term" value="F:nucleotide binding"/>
    <property type="evidence" value="ECO:0007669"/>
    <property type="project" value="InterPro"/>
</dbReference>
<dbReference type="Proteomes" id="UP000652477">
    <property type="component" value="Unassembled WGS sequence"/>
</dbReference>
<comment type="caution">
    <text evidence="4">The sequence shown here is derived from an EMBL/GenBank/DDBJ whole genome shotgun (WGS) entry which is preliminary data.</text>
</comment>
<evidence type="ECO:0000259" key="3">
    <source>
        <dbReference type="Pfam" id="PF22725"/>
    </source>
</evidence>
<dbReference type="InterPro" id="IPR000683">
    <property type="entry name" value="Gfo/Idh/MocA-like_OxRdtase_N"/>
</dbReference>
<protein>
    <submittedName>
        <fullName evidence="4">Gfo/Idh/MocA family oxidoreductase</fullName>
    </submittedName>
</protein>
<reference evidence="4" key="1">
    <citation type="submission" date="2020-08" db="EMBL/GenBank/DDBJ databases">
        <title>Genome public.</title>
        <authorList>
            <person name="Liu C."/>
            <person name="Sun Q."/>
        </authorList>
    </citation>
    <scope>NUCLEOTIDE SEQUENCE</scope>
    <source>
        <strain evidence="4">NSJ-55</strain>
    </source>
</reference>
<organism evidence="4 5">
    <name type="scientific">Mediterraneibacter hominis</name>
    <dbReference type="NCBI Taxonomy" id="2763054"/>
    <lineage>
        <taxon>Bacteria</taxon>
        <taxon>Bacillati</taxon>
        <taxon>Bacillota</taxon>
        <taxon>Clostridia</taxon>
        <taxon>Lachnospirales</taxon>
        <taxon>Lachnospiraceae</taxon>
        <taxon>Mediterraneibacter</taxon>
    </lineage>
</organism>
<dbReference type="InterPro" id="IPR055170">
    <property type="entry name" value="GFO_IDH_MocA-like_dom"/>
</dbReference>
<dbReference type="SUPFAM" id="SSF55347">
    <property type="entry name" value="Glyceraldehyde-3-phosphate dehydrogenase-like, C-terminal domain"/>
    <property type="match status" value="1"/>
</dbReference>
<dbReference type="Pfam" id="PF22725">
    <property type="entry name" value="GFO_IDH_MocA_C3"/>
    <property type="match status" value="1"/>
</dbReference>
<dbReference type="Gene3D" id="3.40.50.720">
    <property type="entry name" value="NAD(P)-binding Rossmann-like Domain"/>
    <property type="match status" value="1"/>
</dbReference>
<dbReference type="Pfam" id="PF01408">
    <property type="entry name" value="GFO_IDH_MocA"/>
    <property type="match status" value="1"/>
</dbReference>
<evidence type="ECO:0000256" key="1">
    <source>
        <dbReference type="ARBA" id="ARBA00023002"/>
    </source>
</evidence>
<name>A0A923RRH4_9FIRM</name>
<dbReference type="GO" id="GO:0016491">
    <property type="term" value="F:oxidoreductase activity"/>
    <property type="evidence" value="ECO:0007669"/>
    <property type="project" value="UniProtKB-KW"/>
</dbReference>
<evidence type="ECO:0000259" key="2">
    <source>
        <dbReference type="Pfam" id="PF01408"/>
    </source>
</evidence>
<dbReference type="Gene3D" id="3.30.360.10">
    <property type="entry name" value="Dihydrodipicolinate Reductase, domain 2"/>
    <property type="match status" value="1"/>
</dbReference>
<dbReference type="EMBL" id="JACOPF010000006">
    <property type="protein sequence ID" value="MBC5690586.1"/>
    <property type="molecule type" value="Genomic_DNA"/>
</dbReference>
<dbReference type="SUPFAM" id="SSF51735">
    <property type="entry name" value="NAD(P)-binding Rossmann-fold domains"/>
    <property type="match status" value="1"/>
</dbReference>